<reference evidence="1 2" key="1">
    <citation type="submission" date="2021-01" db="EMBL/GenBank/DDBJ databases">
        <title>Actinoplanes sp. nov. LDG1-01 isolated from lichen.</title>
        <authorList>
            <person name="Saeng-In P."/>
            <person name="Phongsopitanun W."/>
            <person name="Kanchanasin P."/>
            <person name="Yuki M."/>
            <person name="Kudo T."/>
            <person name="Ohkuma M."/>
            <person name="Tanasupawat S."/>
        </authorList>
    </citation>
    <scope>NUCLEOTIDE SEQUENCE [LARGE SCALE GENOMIC DNA]</scope>
    <source>
        <strain evidence="1 2">LDG1-01</strain>
    </source>
</reference>
<organism evidence="1 2">
    <name type="scientific">Paractinoplanes lichenicola</name>
    <dbReference type="NCBI Taxonomy" id="2802976"/>
    <lineage>
        <taxon>Bacteria</taxon>
        <taxon>Bacillati</taxon>
        <taxon>Actinomycetota</taxon>
        <taxon>Actinomycetes</taxon>
        <taxon>Micromonosporales</taxon>
        <taxon>Micromonosporaceae</taxon>
        <taxon>Paractinoplanes</taxon>
    </lineage>
</organism>
<accession>A0ABS1VF85</accession>
<gene>
    <name evidence="1" type="ORF">JKJ07_01485</name>
</gene>
<evidence type="ECO:0000313" key="2">
    <source>
        <dbReference type="Proteomes" id="UP000598996"/>
    </source>
</evidence>
<dbReference type="RefSeq" id="WP_202989318.1">
    <property type="nucleotide sequence ID" value="NZ_JAENHO010000001.1"/>
</dbReference>
<dbReference type="Proteomes" id="UP000598996">
    <property type="component" value="Unassembled WGS sequence"/>
</dbReference>
<name>A0ABS1VF85_9ACTN</name>
<keyword evidence="2" id="KW-1185">Reference proteome</keyword>
<protein>
    <submittedName>
        <fullName evidence="1">Uncharacterized protein</fullName>
    </submittedName>
</protein>
<dbReference type="EMBL" id="JAENHO010000001">
    <property type="protein sequence ID" value="MBL7252975.1"/>
    <property type="molecule type" value="Genomic_DNA"/>
</dbReference>
<sequence>MAIQCRARIPCSPFDDLEEAHCNGPHDNAHHDPHLTATQPLAALPFRPPMTARHGWRLPVPDAANTLDCATGNGGRATIVRLSRFFAGKVARAYLVSR</sequence>
<comment type="caution">
    <text evidence="1">The sequence shown here is derived from an EMBL/GenBank/DDBJ whole genome shotgun (WGS) entry which is preliminary data.</text>
</comment>
<proteinExistence type="predicted"/>
<evidence type="ECO:0000313" key="1">
    <source>
        <dbReference type="EMBL" id="MBL7252975.1"/>
    </source>
</evidence>